<evidence type="ECO:0000259" key="1">
    <source>
        <dbReference type="PROSITE" id="PS51352"/>
    </source>
</evidence>
<dbReference type="SUPFAM" id="SSF52833">
    <property type="entry name" value="Thioredoxin-like"/>
    <property type="match status" value="1"/>
</dbReference>
<accession>A0AAE3FRL0</accession>
<dbReference type="RefSeq" id="WP_250595650.1">
    <property type="nucleotide sequence ID" value="NZ_JAKRVY010000002.1"/>
</dbReference>
<dbReference type="InterPro" id="IPR050553">
    <property type="entry name" value="Thioredoxin_ResA/DsbE_sf"/>
</dbReference>
<evidence type="ECO:0000313" key="2">
    <source>
        <dbReference type="EMBL" id="MCL9813334.1"/>
    </source>
</evidence>
<name>A0AAE3FRL0_9EURY</name>
<comment type="caution">
    <text evidence="2">The sequence shown here is derived from an EMBL/GenBank/DDBJ whole genome shotgun (WGS) entry which is preliminary data.</text>
</comment>
<dbReference type="InterPro" id="IPR036249">
    <property type="entry name" value="Thioredoxin-like_sf"/>
</dbReference>
<gene>
    <name evidence="2" type="ORF">AArcSt11_06660</name>
</gene>
<organism evidence="2 3">
    <name type="scientific">Natranaeroarchaeum aerophilus</name>
    <dbReference type="NCBI Taxonomy" id="2917711"/>
    <lineage>
        <taxon>Archaea</taxon>
        <taxon>Methanobacteriati</taxon>
        <taxon>Methanobacteriota</taxon>
        <taxon>Stenosarchaea group</taxon>
        <taxon>Halobacteria</taxon>
        <taxon>Halobacteriales</taxon>
        <taxon>Natronoarchaeaceae</taxon>
        <taxon>Natranaeroarchaeum</taxon>
    </lineage>
</organism>
<dbReference type="PANTHER" id="PTHR42852">
    <property type="entry name" value="THIOL:DISULFIDE INTERCHANGE PROTEIN DSBE"/>
    <property type="match status" value="1"/>
</dbReference>
<evidence type="ECO:0000313" key="3">
    <source>
        <dbReference type="Proteomes" id="UP001202674"/>
    </source>
</evidence>
<dbReference type="Gene3D" id="3.40.30.10">
    <property type="entry name" value="Glutaredoxin"/>
    <property type="match status" value="1"/>
</dbReference>
<feature type="domain" description="Thioredoxin" evidence="1">
    <location>
        <begin position="32"/>
        <end position="178"/>
    </location>
</feature>
<dbReference type="GO" id="GO:0016491">
    <property type="term" value="F:oxidoreductase activity"/>
    <property type="evidence" value="ECO:0007669"/>
    <property type="project" value="InterPro"/>
</dbReference>
<dbReference type="Pfam" id="PF08534">
    <property type="entry name" value="Redoxin"/>
    <property type="match status" value="1"/>
</dbReference>
<dbReference type="PANTHER" id="PTHR42852:SF17">
    <property type="entry name" value="THIOREDOXIN-LIKE PROTEIN HI_1115"/>
    <property type="match status" value="1"/>
</dbReference>
<dbReference type="InterPro" id="IPR013740">
    <property type="entry name" value="Redoxin"/>
</dbReference>
<dbReference type="CDD" id="cd02966">
    <property type="entry name" value="TlpA_like_family"/>
    <property type="match status" value="1"/>
</dbReference>
<dbReference type="AlphaFoldDB" id="A0AAE3FRL0"/>
<proteinExistence type="predicted"/>
<keyword evidence="3" id="KW-1185">Reference proteome</keyword>
<dbReference type="PROSITE" id="PS51352">
    <property type="entry name" value="THIOREDOXIN_2"/>
    <property type="match status" value="1"/>
</dbReference>
<reference evidence="2 3" key="1">
    <citation type="journal article" date="2022" name="Syst. Appl. Microbiol.">
        <title>Natronocalculus amylovorans gen. nov., sp. nov., and Natranaeroarchaeum aerophilus sp. nov., dominant culturable amylolytic natronoarchaea from hypersaline soda lakes in southwestern Siberia.</title>
        <authorList>
            <person name="Sorokin D.Y."/>
            <person name="Elcheninov A.G."/>
            <person name="Khizhniak T.V."/>
            <person name="Koenen M."/>
            <person name="Bale N.J."/>
            <person name="Damste J.S.S."/>
            <person name="Kublanov I.V."/>
        </authorList>
    </citation>
    <scope>NUCLEOTIDE SEQUENCE [LARGE SCALE GENOMIC DNA]</scope>
    <source>
        <strain evidence="2 3">AArc-St1-1</strain>
    </source>
</reference>
<dbReference type="InterPro" id="IPR013766">
    <property type="entry name" value="Thioredoxin_domain"/>
</dbReference>
<protein>
    <submittedName>
        <fullName evidence="2">TlpA family protein disulfide reductase</fullName>
    </submittedName>
</protein>
<dbReference type="Proteomes" id="UP001202674">
    <property type="component" value="Unassembled WGS sequence"/>
</dbReference>
<sequence length="180" mass="19111">MNRREFVAAAASVGVLGTGAAVATDRIDLREPSDTATVEPIEIETLDGPGSTAGSMAVPEHGRVTLVSVFATWCRICEDSMPALGQVYDGYGDDVRFLSVSNEAIGGTVTRDDIVDWWERHDGRWPVGVDTDLALTAEFDVGTVPTTLVLGADNEVAWRSTGEKTVEELHSGIHGALGNP</sequence>
<dbReference type="EMBL" id="JAKRVY010000002">
    <property type="protein sequence ID" value="MCL9813334.1"/>
    <property type="molecule type" value="Genomic_DNA"/>
</dbReference>